<dbReference type="Proteomes" id="UP000800235">
    <property type="component" value="Unassembled WGS sequence"/>
</dbReference>
<evidence type="ECO:0000313" key="1">
    <source>
        <dbReference type="EMBL" id="KAF2420744.1"/>
    </source>
</evidence>
<sequence length="151" mass="16842">MLAVQEHQRLEQTTAVSFLIILLHGKLVENNVLVLSLYCGLHTESVFAGPNVESGPLTMAEALLARVVKSESIDWELGSGGFRFLNIEPENVSRMKMDSSSAYLRLLTDFIGRLRCSHVAIFLVIDSLHWDDLNCASKDQSHDQDFLSHDG</sequence>
<name>A0A9P4TSP2_9PEZI</name>
<gene>
    <name evidence="1" type="ORF">EJ08DRAFT_528482</name>
</gene>
<dbReference type="AlphaFoldDB" id="A0A9P4TSP2"/>
<accession>A0A9P4TSP2</accession>
<organism evidence="1 2">
    <name type="scientific">Tothia fuscella</name>
    <dbReference type="NCBI Taxonomy" id="1048955"/>
    <lineage>
        <taxon>Eukaryota</taxon>
        <taxon>Fungi</taxon>
        <taxon>Dikarya</taxon>
        <taxon>Ascomycota</taxon>
        <taxon>Pezizomycotina</taxon>
        <taxon>Dothideomycetes</taxon>
        <taxon>Pleosporomycetidae</taxon>
        <taxon>Venturiales</taxon>
        <taxon>Cylindrosympodiaceae</taxon>
        <taxon>Tothia</taxon>
    </lineage>
</organism>
<protein>
    <submittedName>
        <fullName evidence="1">Uncharacterized protein</fullName>
    </submittedName>
</protein>
<dbReference type="EMBL" id="MU007106">
    <property type="protein sequence ID" value="KAF2420744.1"/>
    <property type="molecule type" value="Genomic_DNA"/>
</dbReference>
<evidence type="ECO:0000313" key="2">
    <source>
        <dbReference type="Proteomes" id="UP000800235"/>
    </source>
</evidence>
<keyword evidence="2" id="KW-1185">Reference proteome</keyword>
<comment type="caution">
    <text evidence="1">The sequence shown here is derived from an EMBL/GenBank/DDBJ whole genome shotgun (WGS) entry which is preliminary data.</text>
</comment>
<reference evidence="1" key="1">
    <citation type="journal article" date="2020" name="Stud. Mycol.">
        <title>101 Dothideomycetes genomes: a test case for predicting lifestyles and emergence of pathogens.</title>
        <authorList>
            <person name="Haridas S."/>
            <person name="Albert R."/>
            <person name="Binder M."/>
            <person name="Bloem J."/>
            <person name="Labutti K."/>
            <person name="Salamov A."/>
            <person name="Andreopoulos B."/>
            <person name="Baker S."/>
            <person name="Barry K."/>
            <person name="Bills G."/>
            <person name="Bluhm B."/>
            <person name="Cannon C."/>
            <person name="Castanera R."/>
            <person name="Culley D."/>
            <person name="Daum C."/>
            <person name="Ezra D."/>
            <person name="Gonzalez J."/>
            <person name="Henrissat B."/>
            <person name="Kuo A."/>
            <person name="Liang C."/>
            <person name="Lipzen A."/>
            <person name="Lutzoni F."/>
            <person name="Magnuson J."/>
            <person name="Mondo S."/>
            <person name="Nolan M."/>
            <person name="Ohm R."/>
            <person name="Pangilinan J."/>
            <person name="Park H.-J."/>
            <person name="Ramirez L."/>
            <person name="Alfaro M."/>
            <person name="Sun H."/>
            <person name="Tritt A."/>
            <person name="Yoshinaga Y."/>
            <person name="Zwiers L.-H."/>
            <person name="Turgeon B."/>
            <person name="Goodwin S."/>
            <person name="Spatafora J."/>
            <person name="Crous P."/>
            <person name="Grigoriev I."/>
        </authorList>
    </citation>
    <scope>NUCLEOTIDE SEQUENCE</scope>
    <source>
        <strain evidence="1">CBS 130266</strain>
    </source>
</reference>
<proteinExistence type="predicted"/>